<feature type="transmembrane region" description="Helical" evidence="2">
    <location>
        <begin position="30"/>
        <end position="51"/>
    </location>
</feature>
<feature type="transmembrane region" description="Helical" evidence="2">
    <location>
        <begin position="128"/>
        <end position="146"/>
    </location>
</feature>
<name>A0AAU6WHI3_9MICC</name>
<keyword evidence="4" id="KW-1185">Reference proteome</keyword>
<keyword evidence="2" id="KW-1133">Transmembrane helix</keyword>
<dbReference type="RefSeq" id="WP_345474506.1">
    <property type="nucleotide sequence ID" value="NZ_CP125942.1"/>
</dbReference>
<dbReference type="InterPro" id="IPR016833">
    <property type="entry name" value="Put_Na-Bile_cotransptr"/>
</dbReference>
<feature type="transmembrane region" description="Helical" evidence="2">
    <location>
        <begin position="196"/>
        <end position="214"/>
    </location>
</feature>
<dbReference type="PROSITE" id="PS51257">
    <property type="entry name" value="PROKAR_LIPOPROTEIN"/>
    <property type="match status" value="1"/>
</dbReference>
<gene>
    <name evidence="3" type="ORF">QMQ05_08115</name>
</gene>
<dbReference type="GO" id="GO:0015104">
    <property type="term" value="F:antimonite transmembrane transporter activity"/>
    <property type="evidence" value="ECO:0007669"/>
    <property type="project" value="TreeGrafter"/>
</dbReference>
<feature type="transmembrane region" description="Helical" evidence="2">
    <location>
        <begin position="158"/>
        <end position="175"/>
    </location>
</feature>
<evidence type="ECO:0000256" key="1">
    <source>
        <dbReference type="ARBA" id="ARBA00022448"/>
    </source>
</evidence>
<dbReference type="Proteomes" id="UP001486888">
    <property type="component" value="Chromosome"/>
</dbReference>
<organism evidence="3 4">
    <name type="scientific">Glutamicibacter ectropisis</name>
    <dbReference type="NCBI Taxonomy" id="3046593"/>
    <lineage>
        <taxon>Bacteria</taxon>
        <taxon>Bacillati</taxon>
        <taxon>Actinomycetota</taxon>
        <taxon>Actinomycetes</taxon>
        <taxon>Micrococcales</taxon>
        <taxon>Micrococcaceae</taxon>
        <taxon>Glutamicibacter</taxon>
    </lineage>
</organism>
<keyword evidence="2" id="KW-0812">Transmembrane</keyword>
<feature type="transmembrane region" description="Helical" evidence="2">
    <location>
        <begin position="63"/>
        <end position="86"/>
    </location>
</feature>
<dbReference type="KEGG" id="gey:QMQ05_08115"/>
<dbReference type="GO" id="GO:0015105">
    <property type="term" value="F:arsenite transmembrane transporter activity"/>
    <property type="evidence" value="ECO:0007669"/>
    <property type="project" value="TreeGrafter"/>
</dbReference>
<dbReference type="PANTHER" id="PTHR43057">
    <property type="entry name" value="ARSENITE EFFLUX TRANSPORTER"/>
    <property type="match status" value="1"/>
</dbReference>
<dbReference type="GO" id="GO:0015297">
    <property type="term" value="F:antiporter activity"/>
    <property type="evidence" value="ECO:0007669"/>
    <property type="project" value="InterPro"/>
</dbReference>
<dbReference type="Pfam" id="PF13593">
    <property type="entry name" value="SBF_like"/>
    <property type="match status" value="1"/>
</dbReference>
<dbReference type="AlphaFoldDB" id="A0AAU6WHI3"/>
<reference evidence="3 4" key="1">
    <citation type="submission" date="2023-05" db="EMBL/GenBank/DDBJ databases">
        <title>Glutamicibacter sp. B1, complete genome.</title>
        <authorList>
            <person name="Long Y.H."/>
            <person name="Fang T."/>
            <person name="Li X.Y."/>
        </authorList>
    </citation>
    <scope>NUCLEOTIDE SEQUENCE [LARGE SCALE GENOMIC DNA]</scope>
    <source>
        <strain evidence="3 4">B1</strain>
    </source>
</reference>
<proteinExistence type="predicted"/>
<evidence type="ECO:0000313" key="3">
    <source>
        <dbReference type="EMBL" id="XAO47460.1"/>
    </source>
</evidence>
<evidence type="ECO:0000313" key="4">
    <source>
        <dbReference type="Proteomes" id="UP001486888"/>
    </source>
</evidence>
<keyword evidence="2" id="KW-0472">Membrane</keyword>
<feature type="transmembrane region" description="Helical" evidence="2">
    <location>
        <begin position="7"/>
        <end position="24"/>
    </location>
</feature>
<feature type="transmembrane region" description="Helical" evidence="2">
    <location>
        <begin position="92"/>
        <end position="116"/>
    </location>
</feature>
<dbReference type="EMBL" id="CP125942">
    <property type="protein sequence ID" value="XAO47460.1"/>
    <property type="molecule type" value="Genomic_DNA"/>
</dbReference>
<keyword evidence="1" id="KW-0813">Transport</keyword>
<accession>A0AAU6WHI3</accession>
<dbReference type="GO" id="GO:0005886">
    <property type="term" value="C:plasma membrane"/>
    <property type="evidence" value="ECO:0007669"/>
    <property type="project" value="TreeGrafter"/>
</dbReference>
<evidence type="ECO:0000256" key="2">
    <source>
        <dbReference type="SAM" id="Phobius"/>
    </source>
</evidence>
<protein>
    <submittedName>
        <fullName evidence="3">Bile acid:sodium symporter</fullName>
    </submittedName>
</protein>
<feature type="transmembrane region" description="Helical" evidence="2">
    <location>
        <begin position="226"/>
        <end position="245"/>
    </location>
</feature>
<sequence length="313" mass="34092">MDKHQIMLYLLAIVAGCLTGIYIPSNSDGLSAWINPFLCLLLYVTFLSMPLTQLVNGWRDFKFMSALLVINFIVVPTIVFILTRFVQGNKPVLIGVALVLLAPCVDYVIVFSGLAGGASRKLLATTPLLLLAQMALIPLYLIFIVGKSSLTLFTPGPFIEALILLILLPLLLALTTQALSRKWTPVTHFAKTADSFMVPAMMGTLYCVSGSQITSLSEHTDQLLKTILIFITFALVAGVCAFIIGKIFRLSINEQRAATFSGVTRNSLVVLPIALALPKEYSMAATVVVTQTLVELVAMIIMMKSIPRLIKAQ</sequence>
<dbReference type="InterPro" id="IPR004706">
    <property type="entry name" value="Arsenical-R_Acr3"/>
</dbReference>
<dbReference type="InterPro" id="IPR038770">
    <property type="entry name" value="Na+/solute_symporter_sf"/>
</dbReference>
<dbReference type="PANTHER" id="PTHR43057:SF1">
    <property type="entry name" value="ARSENICAL-RESISTANCE PROTEIN 3"/>
    <property type="match status" value="1"/>
</dbReference>
<dbReference type="Gene3D" id="1.20.1530.20">
    <property type="match status" value="1"/>
</dbReference>